<evidence type="ECO:0000313" key="2">
    <source>
        <dbReference type="EMBL" id="MFC4035127.1"/>
    </source>
</evidence>
<reference evidence="3" key="1">
    <citation type="journal article" date="2019" name="Int. J. Syst. Evol. Microbiol.">
        <title>The Global Catalogue of Microorganisms (GCM) 10K type strain sequencing project: providing services to taxonomists for standard genome sequencing and annotation.</title>
        <authorList>
            <consortium name="The Broad Institute Genomics Platform"/>
            <consortium name="The Broad Institute Genome Sequencing Center for Infectious Disease"/>
            <person name="Wu L."/>
            <person name="Ma J."/>
        </authorList>
    </citation>
    <scope>NUCLEOTIDE SEQUENCE [LARGE SCALE GENOMIC DNA]</scope>
    <source>
        <strain evidence="3">CGMCC 4.7237</strain>
    </source>
</reference>
<gene>
    <name evidence="2" type="primary">cas5</name>
    <name evidence="2" type="ORF">ACFO3J_27180</name>
</gene>
<comment type="caution">
    <text evidence="2">The sequence shown here is derived from an EMBL/GenBank/DDBJ whole genome shotgun (WGS) entry which is preliminary data.</text>
</comment>
<dbReference type="InterPro" id="IPR013422">
    <property type="entry name" value="CRISPR-assoc_prot_Cas5_N"/>
</dbReference>
<protein>
    <submittedName>
        <fullName evidence="2">CRISPR-associated protein Cas5</fullName>
    </submittedName>
</protein>
<dbReference type="Proteomes" id="UP001595765">
    <property type="component" value="Unassembled WGS sequence"/>
</dbReference>
<name>A0ABV8HVJ7_9ACTN</name>
<evidence type="ECO:0000256" key="1">
    <source>
        <dbReference type="ARBA" id="ARBA00023118"/>
    </source>
</evidence>
<dbReference type="Gene3D" id="3.30.70.2660">
    <property type="match status" value="1"/>
</dbReference>
<proteinExistence type="predicted"/>
<dbReference type="InterPro" id="IPR021124">
    <property type="entry name" value="CRISPR-assoc_prot_Cas5"/>
</dbReference>
<keyword evidence="3" id="KW-1185">Reference proteome</keyword>
<dbReference type="NCBIfam" id="TIGR02593">
    <property type="entry name" value="CRISPR_cas5"/>
    <property type="match status" value="1"/>
</dbReference>
<accession>A0ABV8HVJ7</accession>
<dbReference type="RefSeq" id="WP_386434548.1">
    <property type="nucleotide sequence ID" value="NZ_JBHSBB010000021.1"/>
</dbReference>
<dbReference type="EMBL" id="JBHSBB010000021">
    <property type="protein sequence ID" value="MFC4035127.1"/>
    <property type="molecule type" value="Genomic_DNA"/>
</dbReference>
<organism evidence="2 3">
    <name type="scientific">Streptomyces polygonati</name>
    <dbReference type="NCBI Taxonomy" id="1617087"/>
    <lineage>
        <taxon>Bacteria</taxon>
        <taxon>Bacillati</taxon>
        <taxon>Actinomycetota</taxon>
        <taxon>Actinomycetes</taxon>
        <taxon>Kitasatosporales</taxon>
        <taxon>Streptomycetaceae</taxon>
        <taxon>Streptomyces</taxon>
    </lineage>
</organism>
<sequence length="225" mass="23898">MTPALEVTATAPIVSFRNPLYAGLQVQLPCPPPSTVGGLLAAAAGGWDRVPHRTRFAMAFHAAGAGTDLETYHPLGAPGTPTNTTIKDRDFLALTTLTVWITEDLDLWEQALRRPVWPLRLGRSQDLTAVRTRRVELAASAGNQGHAIVPEALPGAVGTRIRLTTAISPDRAHTQWDGYRYATAGARTRIDAGLATAHGQAVALLPPVHPAGLTPPAGQPWGPQR</sequence>
<dbReference type="Pfam" id="PF09704">
    <property type="entry name" value="Cas_Cas5d"/>
    <property type="match status" value="1"/>
</dbReference>
<evidence type="ECO:0000313" key="3">
    <source>
        <dbReference type="Proteomes" id="UP001595765"/>
    </source>
</evidence>
<dbReference type="CDD" id="cd09693">
    <property type="entry name" value="Cas5_I"/>
    <property type="match status" value="1"/>
</dbReference>
<keyword evidence="1" id="KW-0051">Antiviral defense</keyword>